<proteinExistence type="predicted"/>
<reference evidence="1 2" key="1">
    <citation type="submission" date="2023-05" db="EMBL/GenBank/DDBJ databases">
        <title>Genomic insight into Chryseobacterium sp. wdc7 isolated forest soil (Gotjawal).</title>
        <authorList>
            <person name="Park S.-J."/>
        </authorList>
    </citation>
    <scope>NUCLEOTIDE SEQUENCE [LARGE SCALE GENOMIC DNA]</scope>
    <source>
        <strain evidence="2">wdc7</strain>
    </source>
</reference>
<keyword evidence="2" id="KW-1185">Reference proteome</keyword>
<dbReference type="EMBL" id="CP124855">
    <property type="protein sequence ID" value="WHF51928.1"/>
    <property type="molecule type" value="Genomic_DNA"/>
</dbReference>
<name>A0ABY8RD84_9FLAO</name>
<organism evidence="1 2">
    <name type="scientific">Chryseobacterium gotjawalense</name>
    <dbReference type="NCBI Taxonomy" id="3042315"/>
    <lineage>
        <taxon>Bacteria</taxon>
        <taxon>Pseudomonadati</taxon>
        <taxon>Bacteroidota</taxon>
        <taxon>Flavobacteriia</taxon>
        <taxon>Flavobacteriales</taxon>
        <taxon>Weeksellaceae</taxon>
        <taxon>Chryseobacterium group</taxon>
        <taxon>Chryseobacterium</taxon>
    </lineage>
</organism>
<dbReference type="NCBIfam" id="TIGR01200">
    <property type="entry name" value="GLPGLI"/>
    <property type="match status" value="1"/>
</dbReference>
<gene>
    <name evidence="1" type="ORF">QGN23_01300</name>
</gene>
<protein>
    <submittedName>
        <fullName evidence="1">GLPGLI family protein</fullName>
    </submittedName>
</protein>
<dbReference type="InterPro" id="IPR005901">
    <property type="entry name" value="GLPGLI"/>
</dbReference>
<dbReference type="Proteomes" id="UP001241656">
    <property type="component" value="Chromosome"/>
</dbReference>
<evidence type="ECO:0000313" key="2">
    <source>
        <dbReference type="Proteomes" id="UP001241656"/>
    </source>
</evidence>
<sequence>MKIIVIFISIFLFNQAFGQSQIFTYQYQFIPDSTSTENKVSQLMILNINKNRSEFYSLEKMKIDSTLLDRRIKGDNDPRYTQSEYITTYRILKYRNDKTIDHKLTLGVSPYVLKDDREIKWKLESEFAEILGYKVQKATTTFGGRKWIAYFTRDIPFTDGPYKFRGLPGLIVKVEDENYQHEFELIGVKNSTENFVYPTSVSLKDLPTIDYKMFKRKFKEYRDNPAADLLGSIPDQVDRNGNMKTGTELWLEISKKEKDKLKKDMDMQIKFPVKVKLHFDKFCFDY</sequence>
<accession>A0ABY8RD84</accession>
<dbReference type="Pfam" id="PF09697">
    <property type="entry name" value="Porph_ging"/>
    <property type="match status" value="1"/>
</dbReference>
<evidence type="ECO:0000313" key="1">
    <source>
        <dbReference type="EMBL" id="WHF51928.1"/>
    </source>
</evidence>
<dbReference type="RefSeq" id="WP_282905236.1">
    <property type="nucleotide sequence ID" value="NZ_CP124855.1"/>
</dbReference>